<dbReference type="KEGG" id="dpl:KGM_215467"/>
<keyword evidence="2" id="KW-1185">Reference proteome</keyword>
<sequence length="97" mass="11047">MPHVGVNHTNRARRLPDAPYIMMIPEPTSPLQNIKEETTQITAYEAYNILSSIVLSQSMSTVENTSAANRMELNDEQIKRILIEYAYRGSDIAYIMD</sequence>
<evidence type="ECO:0000313" key="1">
    <source>
        <dbReference type="EMBL" id="OWR48934.1"/>
    </source>
</evidence>
<evidence type="ECO:0000313" key="2">
    <source>
        <dbReference type="Proteomes" id="UP000007151"/>
    </source>
</evidence>
<accession>A0A212F5D2</accession>
<proteinExistence type="predicted"/>
<reference evidence="1 2" key="1">
    <citation type="journal article" date="2011" name="Cell">
        <title>The monarch butterfly genome yields insights into long-distance migration.</title>
        <authorList>
            <person name="Zhan S."/>
            <person name="Merlin C."/>
            <person name="Boore J.L."/>
            <person name="Reppert S.M."/>
        </authorList>
    </citation>
    <scope>NUCLEOTIDE SEQUENCE [LARGE SCALE GENOMIC DNA]</scope>
    <source>
        <strain evidence="1">F-2</strain>
    </source>
</reference>
<dbReference type="AlphaFoldDB" id="A0A212F5D2"/>
<comment type="caution">
    <text evidence="1">The sequence shown here is derived from an EMBL/GenBank/DDBJ whole genome shotgun (WGS) entry which is preliminary data.</text>
</comment>
<dbReference type="Proteomes" id="UP000007151">
    <property type="component" value="Unassembled WGS sequence"/>
</dbReference>
<name>A0A212F5D2_DANPL</name>
<dbReference type="EMBL" id="AGBW02010204">
    <property type="protein sequence ID" value="OWR48934.1"/>
    <property type="molecule type" value="Genomic_DNA"/>
</dbReference>
<organism evidence="1 2">
    <name type="scientific">Danaus plexippus plexippus</name>
    <dbReference type="NCBI Taxonomy" id="278856"/>
    <lineage>
        <taxon>Eukaryota</taxon>
        <taxon>Metazoa</taxon>
        <taxon>Ecdysozoa</taxon>
        <taxon>Arthropoda</taxon>
        <taxon>Hexapoda</taxon>
        <taxon>Insecta</taxon>
        <taxon>Pterygota</taxon>
        <taxon>Neoptera</taxon>
        <taxon>Endopterygota</taxon>
        <taxon>Lepidoptera</taxon>
        <taxon>Glossata</taxon>
        <taxon>Ditrysia</taxon>
        <taxon>Papilionoidea</taxon>
        <taxon>Nymphalidae</taxon>
        <taxon>Danainae</taxon>
        <taxon>Danaini</taxon>
        <taxon>Danaina</taxon>
        <taxon>Danaus</taxon>
        <taxon>Danaus</taxon>
    </lineage>
</organism>
<dbReference type="InParanoid" id="A0A212F5D2"/>
<gene>
    <name evidence="1" type="ORF">KGM_215467</name>
</gene>
<protein>
    <submittedName>
        <fullName evidence="1">Uncharacterized protein</fullName>
    </submittedName>
</protein>